<organism evidence="8 9">
    <name type="scientific">Clostridium neonatale</name>
    <dbReference type="NCBI Taxonomy" id="137838"/>
    <lineage>
        <taxon>Bacteria</taxon>
        <taxon>Bacillati</taxon>
        <taxon>Bacillota</taxon>
        <taxon>Clostridia</taxon>
        <taxon>Eubacteriales</taxon>
        <taxon>Clostridiaceae</taxon>
        <taxon>Clostridium</taxon>
    </lineage>
</organism>
<name>A0A2A7MH91_9CLOT</name>
<dbReference type="InterPro" id="IPR006043">
    <property type="entry name" value="NCS2"/>
</dbReference>
<feature type="transmembrane region" description="Helical" evidence="7">
    <location>
        <begin position="240"/>
        <end position="258"/>
    </location>
</feature>
<feature type="transmembrane region" description="Helical" evidence="7">
    <location>
        <begin position="103"/>
        <end position="122"/>
    </location>
</feature>
<feature type="transmembrane region" description="Helical" evidence="7">
    <location>
        <begin position="315"/>
        <end position="334"/>
    </location>
</feature>
<reference evidence="8 9" key="1">
    <citation type="submission" date="2017-10" db="EMBL/GenBank/DDBJ databases">
        <title>Effective Description of Clostridium neonatale sp. nov. linked to necrotizing enterocolitis in neonates and a clarification of species assignable to the genus Clostridium (Prazmowski 1880) emend. Lawson and Rainey 2016.</title>
        <authorList>
            <person name="Bernard K."/>
            <person name="Burdz T."/>
            <person name="Wiebe D."/>
            <person name="Balcewich B."/>
            <person name="Alfa M."/>
            <person name="Bernier A.-M."/>
        </authorList>
    </citation>
    <scope>NUCLEOTIDE SEQUENCE [LARGE SCALE GENOMIC DNA]</scope>
    <source>
        <strain evidence="8 9">LCDC99A005</strain>
    </source>
</reference>
<dbReference type="Proteomes" id="UP000220840">
    <property type="component" value="Unassembled WGS sequence"/>
</dbReference>
<feature type="transmembrane region" description="Helical" evidence="7">
    <location>
        <begin position="167"/>
        <end position="186"/>
    </location>
</feature>
<dbReference type="PANTHER" id="PTHR43337:SF2">
    <property type="entry name" value="XANTHINE_URACIL PERMEASE"/>
    <property type="match status" value="1"/>
</dbReference>
<proteinExistence type="inferred from homology"/>
<dbReference type="PANTHER" id="PTHR43337">
    <property type="entry name" value="XANTHINE/URACIL PERMEASE C887.17-RELATED"/>
    <property type="match status" value="1"/>
</dbReference>
<evidence type="ECO:0000256" key="4">
    <source>
        <dbReference type="ARBA" id="ARBA00022692"/>
    </source>
</evidence>
<evidence type="ECO:0000256" key="3">
    <source>
        <dbReference type="ARBA" id="ARBA00022448"/>
    </source>
</evidence>
<dbReference type="Pfam" id="PF00860">
    <property type="entry name" value="Xan_ur_permease"/>
    <property type="match status" value="1"/>
</dbReference>
<feature type="transmembrane region" description="Helical" evidence="7">
    <location>
        <begin position="79"/>
        <end position="97"/>
    </location>
</feature>
<feature type="transmembrane region" description="Helical" evidence="7">
    <location>
        <begin position="46"/>
        <end position="67"/>
    </location>
</feature>
<feature type="transmembrane region" description="Helical" evidence="7">
    <location>
        <begin position="193"/>
        <end position="210"/>
    </location>
</feature>
<evidence type="ECO:0000256" key="5">
    <source>
        <dbReference type="ARBA" id="ARBA00022989"/>
    </source>
</evidence>
<comment type="caution">
    <text evidence="8">The sequence shown here is derived from an EMBL/GenBank/DDBJ whole genome shotgun (WGS) entry which is preliminary data.</text>
</comment>
<dbReference type="InterPro" id="IPR045018">
    <property type="entry name" value="Azg-like"/>
</dbReference>
<gene>
    <name evidence="8" type="ORF">CQ394_03965</name>
</gene>
<accession>A0A2A7MH91</accession>
<evidence type="ECO:0000313" key="8">
    <source>
        <dbReference type="EMBL" id="PEG30887.1"/>
    </source>
</evidence>
<keyword evidence="5 7" id="KW-1133">Transmembrane helix</keyword>
<evidence type="ECO:0000256" key="2">
    <source>
        <dbReference type="ARBA" id="ARBA00005697"/>
    </source>
</evidence>
<evidence type="ECO:0000256" key="6">
    <source>
        <dbReference type="ARBA" id="ARBA00023136"/>
    </source>
</evidence>
<keyword evidence="9" id="KW-1185">Reference proteome</keyword>
<comment type="similarity">
    <text evidence="2">Belongs to the nucleobase:cation symporter-2 (NCS2) (TC 2.A.40) family. Azg-like subfamily.</text>
</comment>
<dbReference type="AlphaFoldDB" id="A0A2A7MH91"/>
<evidence type="ECO:0000256" key="1">
    <source>
        <dbReference type="ARBA" id="ARBA00004141"/>
    </source>
</evidence>
<feature type="transmembrane region" description="Helical" evidence="7">
    <location>
        <begin position="410"/>
        <end position="429"/>
    </location>
</feature>
<keyword evidence="3" id="KW-0813">Transport</keyword>
<feature type="transmembrane region" description="Helical" evidence="7">
    <location>
        <begin position="20"/>
        <end position="40"/>
    </location>
</feature>
<dbReference type="GO" id="GO:0005345">
    <property type="term" value="F:purine nucleobase transmembrane transporter activity"/>
    <property type="evidence" value="ECO:0007669"/>
    <property type="project" value="TreeGrafter"/>
</dbReference>
<feature type="transmembrane region" description="Helical" evidence="7">
    <location>
        <begin position="372"/>
        <end position="398"/>
    </location>
</feature>
<keyword evidence="6 7" id="KW-0472">Membrane</keyword>
<dbReference type="EMBL" id="PDCJ01000001">
    <property type="protein sequence ID" value="PEG30887.1"/>
    <property type="molecule type" value="Genomic_DNA"/>
</dbReference>
<keyword evidence="4 7" id="KW-0812">Transmembrane</keyword>
<dbReference type="STRING" id="137838.GCA_001458595_02256"/>
<sequence length="430" mass="46707">MEKFFKLKEHNVSFKSETLAALTSYFASVYILIVNASILSDSNVEVQPLIIATVLSSALGTILVAFFSNAPLIIMPAMGLNALFTYTMVNNLGLTFYEALGSVFISGILFLIIAVTPISKLLMEGIPDSIKESITIGIGLFITFLGLQKSGIVVADSSTIISLGNLKSPNVILFIIVMLLTIILFIRNVRGSFLISIIVGTIIASFMGIIDLKSLTYTMPDFKEYKNIFFSMDFSAINNLNFWISTFSLTLVLVFENLGILHAQVNVMLDKPEKTSKALKAVSISTIGCALLGSSPPVSVAEGTAGIADGGRTGFTAIICSLLFLISLFFIPFISIIPDEVLAPILIILGCLMSQSLRNINFHDLSEFLPSFLIIVLTPLTYSIVDGIGFGFIAYPICKICIKKGNEVSLPMYIASVAFFIYFIISAYIN</sequence>
<comment type="subcellular location">
    <subcellularLocation>
        <location evidence="1">Membrane</location>
        <topology evidence="1">Multi-pass membrane protein</topology>
    </subcellularLocation>
</comment>
<evidence type="ECO:0000313" key="9">
    <source>
        <dbReference type="Proteomes" id="UP000220840"/>
    </source>
</evidence>
<dbReference type="GO" id="GO:0005886">
    <property type="term" value="C:plasma membrane"/>
    <property type="evidence" value="ECO:0007669"/>
    <property type="project" value="TreeGrafter"/>
</dbReference>
<evidence type="ECO:0000256" key="7">
    <source>
        <dbReference type="SAM" id="Phobius"/>
    </source>
</evidence>
<dbReference type="RefSeq" id="WP_058295053.1">
    <property type="nucleotide sequence ID" value="NZ_CAMRXJ010000062.1"/>
</dbReference>
<protein>
    <submittedName>
        <fullName evidence="8">NCS2 family permease</fullName>
    </submittedName>
</protein>
<dbReference type="OrthoDB" id="9808458at2"/>